<keyword evidence="10 16" id="KW-1133">Transmembrane helix</keyword>
<evidence type="ECO:0000256" key="11">
    <source>
        <dbReference type="ARBA" id="ARBA00023027"/>
    </source>
</evidence>
<keyword evidence="11" id="KW-0520">NAD</keyword>
<gene>
    <name evidence="17" type="primary">nad6</name>
</gene>
<keyword evidence="5" id="KW-0813">Transport</keyword>
<geneLocation type="mitochondrion" evidence="17"/>
<keyword evidence="9" id="KW-0249">Electron transport</keyword>
<proteinExistence type="inferred from homology"/>
<evidence type="ECO:0000256" key="14">
    <source>
        <dbReference type="ARBA" id="ARBA00031019"/>
    </source>
</evidence>
<evidence type="ECO:0000313" key="17">
    <source>
        <dbReference type="EMBL" id="APX39572.1"/>
    </source>
</evidence>
<keyword evidence="7 16" id="KW-0812">Transmembrane</keyword>
<dbReference type="EMBL" id="KX943387">
    <property type="protein sequence ID" value="APX39572.1"/>
    <property type="molecule type" value="Genomic_DNA"/>
</dbReference>
<evidence type="ECO:0000256" key="6">
    <source>
        <dbReference type="ARBA" id="ARBA00022660"/>
    </source>
</evidence>
<dbReference type="EC" id="7.1.1.2" evidence="3"/>
<evidence type="ECO:0000256" key="7">
    <source>
        <dbReference type="ARBA" id="ARBA00022692"/>
    </source>
</evidence>
<organism evidence="17">
    <name type="scientific">Plagiodera versicolora</name>
    <name type="common">Willow leaf beetle</name>
    <name type="synonym">Chrysomela versicolor</name>
    <dbReference type="NCBI Taxonomy" id="154017"/>
    <lineage>
        <taxon>Eukaryota</taxon>
        <taxon>Metazoa</taxon>
        <taxon>Ecdysozoa</taxon>
        <taxon>Arthropoda</taxon>
        <taxon>Hexapoda</taxon>
        <taxon>Insecta</taxon>
        <taxon>Pterygota</taxon>
        <taxon>Neoptera</taxon>
        <taxon>Endopterygota</taxon>
        <taxon>Coleoptera</taxon>
        <taxon>Polyphaga</taxon>
        <taxon>Cucujiformia</taxon>
        <taxon>Chrysomeloidea</taxon>
        <taxon>Chrysomelidae</taxon>
        <taxon>Chrysomelinae</taxon>
        <taxon>Chrysomelini</taxon>
        <taxon>Plagiodera</taxon>
    </lineage>
</organism>
<reference evidence="17" key="1">
    <citation type="journal article" date="2015" name="Methods Ecol Evol 6">
        <title>Validating the power of mitochondrial metagenomics for community ecology and phylogenetics of complex assemblages.</title>
        <authorList>
            <person name="Gomez-Rodriguez C."/>
            <person name="Crampton-Platt A."/>
            <person name="Timmermans M.J.T.N."/>
            <person name="Baselga A."/>
            <person name="Vogler A.P."/>
        </authorList>
    </citation>
    <scope>NUCLEOTIDE SEQUENCE</scope>
</reference>
<comment type="catalytic activity">
    <reaction evidence="15">
        <text>a ubiquinone + NADH + 5 H(+)(in) = a ubiquinol + NAD(+) + 4 H(+)(out)</text>
        <dbReference type="Rhea" id="RHEA:29091"/>
        <dbReference type="Rhea" id="RHEA-COMP:9565"/>
        <dbReference type="Rhea" id="RHEA-COMP:9566"/>
        <dbReference type="ChEBI" id="CHEBI:15378"/>
        <dbReference type="ChEBI" id="CHEBI:16389"/>
        <dbReference type="ChEBI" id="CHEBI:17976"/>
        <dbReference type="ChEBI" id="CHEBI:57540"/>
        <dbReference type="ChEBI" id="CHEBI:57945"/>
        <dbReference type="EC" id="7.1.1.2"/>
    </reaction>
</comment>
<dbReference type="AlphaFoldDB" id="A0A3G1GP47"/>
<evidence type="ECO:0000256" key="10">
    <source>
        <dbReference type="ARBA" id="ARBA00022989"/>
    </source>
</evidence>
<name>A0A3G1GP47_PLAVC</name>
<dbReference type="GO" id="GO:0031966">
    <property type="term" value="C:mitochondrial membrane"/>
    <property type="evidence" value="ECO:0007669"/>
    <property type="project" value="UniProtKB-SubCell"/>
</dbReference>
<evidence type="ECO:0000256" key="13">
    <source>
        <dbReference type="ARBA" id="ARBA00023136"/>
    </source>
</evidence>
<feature type="transmembrane region" description="Helical" evidence="16">
    <location>
        <begin position="12"/>
        <end position="36"/>
    </location>
</feature>
<evidence type="ECO:0000256" key="5">
    <source>
        <dbReference type="ARBA" id="ARBA00022448"/>
    </source>
</evidence>
<evidence type="ECO:0000256" key="4">
    <source>
        <dbReference type="ARBA" id="ARBA00021095"/>
    </source>
</evidence>
<evidence type="ECO:0000256" key="2">
    <source>
        <dbReference type="ARBA" id="ARBA00005698"/>
    </source>
</evidence>
<accession>A0A3G1GP47</accession>
<protein>
    <recommendedName>
        <fullName evidence="4">NADH-ubiquinone oxidoreductase chain 6</fullName>
        <ecNumber evidence="3">7.1.1.2</ecNumber>
    </recommendedName>
    <alternativeName>
        <fullName evidence="14">NADH dehydrogenase subunit 6</fullName>
    </alternativeName>
</protein>
<keyword evidence="13 16" id="KW-0472">Membrane</keyword>
<keyword evidence="6" id="KW-0679">Respiratory chain</keyword>
<dbReference type="GO" id="GO:0008137">
    <property type="term" value="F:NADH dehydrogenase (ubiquinone) activity"/>
    <property type="evidence" value="ECO:0007669"/>
    <property type="project" value="UniProtKB-EC"/>
</dbReference>
<dbReference type="InterPro" id="IPR050269">
    <property type="entry name" value="ComplexI_Subunit6"/>
</dbReference>
<evidence type="ECO:0000256" key="12">
    <source>
        <dbReference type="ARBA" id="ARBA00023128"/>
    </source>
</evidence>
<evidence type="ECO:0000256" key="15">
    <source>
        <dbReference type="ARBA" id="ARBA00049551"/>
    </source>
</evidence>
<comment type="subcellular location">
    <subcellularLocation>
        <location evidence="1">Mitochondrion membrane</location>
        <topology evidence="1">Multi-pass membrane protein</topology>
    </subcellularLocation>
</comment>
<keyword evidence="12 17" id="KW-0496">Mitochondrion</keyword>
<feature type="transmembrane region" description="Helical" evidence="16">
    <location>
        <begin position="138"/>
        <end position="158"/>
    </location>
</feature>
<evidence type="ECO:0000256" key="1">
    <source>
        <dbReference type="ARBA" id="ARBA00004225"/>
    </source>
</evidence>
<evidence type="ECO:0000256" key="8">
    <source>
        <dbReference type="ARBA" id="ARBA00022967"/>
    </source>
</evidence>
<dbReference type="PANTHER" id="PTHR11435:SF1">
    <property type="entry name" value="NADH-UBIQUINONE OXIDOREDUCTASE CHAIN 6"/>
    <property type="match status" value="1"/>
</dbReference>
<evidence type="ECO:0000256" key="3">
    <source>
        <dbReference type="ARBA" id="ARBA00012944"/>
    </source>
</evidence>
<feature type="transmembrane region" description="Helical" evidence="16">
    <location>
        <begin position="48"/>
        <end position="72"/>
    </location>
</feature>
<feature type="transmembrane region" description="Helical" evidence="16">
    <location>
        <begin position="84"/>
        <end position="106"/>
    </location>
</feature>
<sequence>MTLMILISMWMLSIMIMFLNHPLSMGMILLCQTILISMMTGMMNLNFWFSYILFLILIGGMLILFIYMTSIASNENFKFSYKLMLLYMMCMIMLFTLFLLTDLYYLNLKINVSDMMLMNNLNNFKLSMNKYMNYPQNMILFMIIMYLLITLIMVVKITNINYGPLRQKY</sequence>
<evidence type="ECO:0000256" key="9">
    <source>
        <dbReference type="ARBA" id="ARBA00022982"/>
    </source>
</evidence>
<comment type="similarity">
    <text evidence="2">Belongs to the complex I subunit 6 family.</text>
</comment>
<keyword evidence="8" id="KW-1278">Translocase</keyword>
<evidence type="ECO:0000256" key="16">
    <source>
        <dbReference type="SAM" id="Phobius"/>
    </source>
</evidence>
<dbReference type="PANTHER" id="PTHR11435">
    <property type="entry name" value="NADH UBIQUINONE OXIDOREDUCTASE SUBUNIT ND6"/>
    <property type="match status" value="1"/>
</dbReference>